<evidence type="ECO:0000259" key="1">
    <source>
        <dbReference type="Pfam" id="PF02541"/>
    </source>
</evidence>
<dbReference type="Gene3D" id="1.10.3210.10">
    <property type="entry name" value="Hypothetical protein af1432"/>
    <property type="match status" value="1"/>
</dbReference>
<dbReference type="InterPro" id="IPR003695">
    <property type="entry name" value="Ppx_GppA_N"/>
</dbReference>
<feature type="domain" description="Exopolyphosphatase C-terminal" evidence="2">
    <location>
        <begin position="143"/>
        <end position="268"/>
    </location>
</feature>
<accession>X0VFW9</accession>
<dbReference type="Gene3D" id="3.30.420.150">
    <property type="entry name" value="Exopolyphosphatase. Domain 2"/>
    <property type="match status" value="1"/>
</dbReference>
<protein>
    <submittedName>
        <fullName evidence="3">Uncharacterized protein</fullName>
    </submittedName>
</protein>
<evidence type="ECO:0000313" key="3">
    <source>
        <dbReference type="EMBL" id="GAG10107.1"/>
    </source>
</evidence>
<comment type="caution">
    <text evidence="3">The sequence shown here is derived from an EMBL/GenBank/DDBJ whole genome shotgun (WGS) entry which is preliminary data.</text>
</comment>
<dbReference type="Pfam" id="PF21697">
    <property type="entry name" value="Ppx_C"/>
    <property type="match status" value="1"/>
</dbReference>
<dbReference type="Pfam" id="PF02541">
    <property type="entry name" value="Ppx-GppA"/>
    <property type="match status" value="1"/>
</dbReference>
<dbReference type="PANTHER" id="PTHR30005">
    <property type="entry name" value="EXOPOLYPHOSPHATASE"/>
    <property type="match status" value="1"/>
</dbReference>
<gene>
    <name evidence="3" type="ORF">S01H1_37133</name>
</gene>
<dbReference type="PANTHER" id="PTHR30005:SF0">
    <property type="entry name" value="RETROGRADE REGULATION PROTEIN 2"/>
    <property type="match status" value="1"/>
</dbReference>
<sequence length="269" mass="30919">EQAGERLDSAADVVDRHLDGVAWLRQGRNRTFYAIGGTWRALAKLHMASSDYPLRVMHGYAVPRTEMIEFCQQVRRSRKGTGLVGLDNIARPRRETLPYGAVVMERLLERLRPKRVMFSIFGIREGLLYSYLSASERHNDPLLSFCDDYAHMSSRSVRHARELTIWTDRIWRLAEVDETPEERRLRHAACLLSDTGWRAHPDYRGEQSLNVLAHAGLTGIDHPGRFFLALSVYFRHAGRDEMRGEELSARLSKCVSRRYLERAQLIAAA</sequence>
<dbReference type="EMBL" id="BARS01023313">
    <property type="protein sequence ID" value="GAG10107.1"/>
    <property type="molecule type" value="Genomic_DNA"/>
</dbReference>
<feature type="domain" description="Ppx/GppA phosphatase N-terminal" evidence="1">
    <location>
        <begin position="33"/>
        <end position="132"/>
    </location>
</feature>
<reference evidence="3" key="1">
    <citation type="journal article" date="2014" name="Front. Microbiol.">
        <title>High frequency of phylogenetically diverse reductive dehalogenase-homologous genes in deep subseafloor sedimentary metagenomes.</title>
        <authorList>
            <person name="Kawai M."/>
            <person name="Futagami T."/>
            <person name="Toyoda A."/>
            <person name="Takaki Y."/>
            <person name="Nishi S."/>
            <person name="Hori S."/>
            <person name="Arai W."/>
            <person name="Tsubouchi T."/>
            <person name="Morono Y."/>
            <person name="Uchiyama I."/>
            <person name="Ito T."/>
            <person name="Fujiyama A."/>
            <person name="Inagaki F."/>
            <person name="Takami H."/>
        </authorList>
    </citation>
    <scope>NUCLEOTIDE SEQUENCE</scope>
    <source>
        <strain evidence="3">Expedition CK06-06</strain>
    </source>
</reference>
<dbReference type="InterPro" id="IPR050273">
    <property type="entry name" value="GppA/Ppx_hydrolase"/>
</dbReference>
<dbReference type="InterPro" id="IPR043129">
    <property type="entry name" value="ATPase_NBD"/>
</dbReference>
<dbReference type="AlphaFoldDB" id="X0VFW9"/>
<feature type="non-terminal residue" evidence="3">
    <location>
        <position position="269"/>
    </location>
</feature>
<name>X0VFW9_9ZZZZ</name>
<dbReference type="GO" id="GO:0016462">
    <property type="term" value="F:pyrophosphatase activity"/>
    <property type="evidence" value="ECO:0007669"/>
    <property type="project" value="TreeGrafter"/>
</dbReference>
<feature type="non-terminal residue" evidence="3">
    <location>
        <position position="1"/>
    </location>
</feature>
<evidence type="ECO:0000259" key="2">
    <source>
        <dbReference type="Pfam" id="PF21697"/>
    </source>
</evidence>
<dbReference type="SUPFAM" id="SSF109604">
    <property type="entry name" value="HD-domain/PDEase-like"/>
    <property type="match status" value="1"/>
</dbReference>
<organism evidence="3">
    <name type="scientific">marine sediment metagenome</name>
    <dbReference type="NCBI Taxonomy" id="412755"/>
    <lineage>
        <taxon>unclassified sequences</taxon>
        <taxon>metagenomes</taxon>
        <taxon>ecological metagenomes</taxon>
    </lineage>
</organism>
<proteinExistence type="predicted"/>
<dbReference type="SUPFAM" id="SSF53067">
    <property type="entry name" value="Actin-like ATPase domain"/>
    <property type="match status" value="1"/>
</dbReference>
<dbReference type="InterPro" id="IPR048951">
    <property type="entry name" value="Ppx_C"/>
</dbReference>